<dbReference type="GO" id="GO:0016301">
    <property type="term" value="F:kinase activity"/>
    <property type="evidence" value="ECO:0007669"/>
    <property type="project" value="UniProtKB-KW"/>
</dbReference>
<evidence type="ECO:0000313" key="1">
    <source>
        <dbReference type="EMBL" id="PTV96195.1"/>
    </source>
</evidence>
<dbReference type="InterPro" id="IPR051805">
    <property type="entry name" value="Dehydratase_Activator_Redct"/>
</dbReference>
<dbReference type="PANTHER" id="PTHR32329:SF2">
    <property type="entry name" value="BIFUNCTIONAL PROTEIN [INCLUDES 2-HYDROXYACYL-COA DEHYDRATASE (N-TER) AND ITS ACTIVATOR DOMAIN (C_TERM)"/>
    <property type="match status" value="1"/>
</dbReference>
<evidence type="ECO:0000313" key="2">
    <source>
        <dbReference type="Proteomes" id="UP000244089"/>
    </source>
</evidence>
<dbReference type="EMBL" id="QAXS01000026">
    <property type="protein sequence ID" value="PTV96195.1"/>
    <property type="molecule type" value="Genomic_DNA"/>
</dbReference>
<sequence>MRLSFPYMGPTIVYKKLFELLGHDVVMPPKPNKEIIDLGVKHSPEFACFPFKVITGIYLKLMEKDVDTLVTSGGHGPCRAGYYGEVHKKILRDLGYDQVEIIVIDSPRDDYRYFYEIVKKLKGSSSWLQVARTIKIVYELTKALDEVEKQVEVLRAYNENGVINRIWLDAQEEFYQIKSARDIEKTKNKYLTKLNEFKDSIPAEEDRYRIGIIGEIYVVLEQSINNQIEEKVNYFGFEVERSQYLTDWIRENAFPFTGKELEEIEKKGEEFIEIEIGGHARGNIGHAIDFKERGFDGIIHLKPFGCLPELVSQSVIDDLSEKYEIPVLTISIDEQTADANVLTRVEAFLDMIKEKDMREVM</sequence>
<dbReference type="Gene3D" id="3.40.50.11900">
    <property type="match status" value="1"/>
</dbReference>
<dbReference type="PANTHER" id="PTHR32329">
    <property type="entry name" value="BIFUNCTIONAL PROTEIN [INCLUDES 2-HYDROXYACYL-COA DEHYDRATASE (N-TER) AND ITS ACTIVATOR DOMAIN (C_TERM)-RELATED"/>
    <property type="match status" value="1"/>
</dbReference>
<organism evidence="1 2">
    <name type="scientific">Halanaerobium saccharolyticum</name>
    <dbReference type="NCBI Taxonomy" id="43595"/>
    <lineage>
        <taxon>Bacteria</taxon>
        <taxon>Bacillati</taxon>
        <taxon>Bacillota</taxon>
        <taxon>Clostridia</taxon>
        <taxon>Halanaerobiales</taxon>
        <taxon>Halanaerobiaceae</taxon>
        <taxon>Halanaerobium</taxon>
    </lineage>
</organism>
<proteinExistence type="predicted"/>
<comment type="caution">
    <text evidence="1">The sequence shown here is derived from an EMBL/GenBank/DDBJ whole genome shotgun (WGS) entry which is preliminary data.</text>
</comment>
<keyword evidence="1" id="KW-0808">Transferase</keyword>
<protein>
    <submittedName>
        <fullName evidence="1">Putative nucleotide-binding protein (Sugar kinase/HSP70/actin superfamily)</fullName>
    </submittedName>
</protein>
<gene>
    <name evidence="1" type="ORF">C8C76_12632</name>
</gene>
<dbReference type="AlphaFoldDB" id="A0A2T5RHP9"/>
<dbReference type="InterPro" id="IPR010327">
    <property type="entry name" value="FldB/FldC_alpha/beta"/>
</dbReference>
<keyword evidence="1" id="KW-0418">Kinase</keyword>
<dbReference type="OrthoDB" id="9780120at2"/>
<dbReference type="Pfam" id="PF06050">
    <property type="entry name" value="HGD-D"/>
    <property type="match status" value="1"/>
</dbReference>
<dbReference type="Proteomes" id="UP000244089">
    <property type="component" value="Unassembled WGS sequence"/>
</dbReference>
<accession>A0A2T5RHP9</accession>
<name>A0A2T5RHP9_9FIRM</name>
<dbReference type="RefSeq" id="WP_108141375.1">
    <property type="nucleotide sequence ID" value="NZ_QAXS01000026.1"/>
</dbReference>
<reference evidence="1 2" key="1">
    <citation type="submission" date="2018-04" db="EMBL/GenBank/DDBJ databases">
        <title>Subsurface microbial communities from deep shales in Ohio and West Virginia, USA.</title>
        <authorList>
            <person name="Wrighton K."/>
        </authorList>
    </citation>
    <scope>NUCLEOTIDE SEQUENCE [LARGE SCALE GENOMIC DNA]</scope>
    <source>
        <strain evidence="1 2">WC1</strain>
    </source>
</reference>